<evidence type="ECO:0000313" key="3">
    <source>
        <dbReference type="Proteomes" id="UP001568698"/>
    </source>
</evidence>
<evidence type="ECO:0000256" key="1">
    <source>
        <dbReference type="SAM" id="MobiDB-lite"/>
    </source>
</evidence>
<organism evidence="2 3">
    <name type="scientific">Pseudodesulfovibrio karagichevae</name>
    <dbReference type="NCBI Taxonomy" id="3239305"/>
    <lineage>
        <taxon>Bacteria</taxon>
        <taxon>Pseudomonadati</taxon>
        <taxon>Thermodesulfobacteriota</taxon>
        <taxon>Desulfovibrionia</taxon>
        <taxon>Desulfovibrionales</taxon>
        <taxon>Desulfovibrionaceae</taxon>
    </lineage>
</organism>
<keyword evidence="3" id="KW-1185">Reference proteome</keyword>
<dbReference type="EMBL" id="JBGLYH010000035">
    <property type="protein sequence ID" value="MEZ7197546.1"/>
    <property type="molecule type" value="Genomic_DNA"/>
</dbReference>
<gene>
    <name evidence="2" type="ORF">AB6M95_12345</name>
</gene>
<protein>
    <submittedName>
        <fullName evidence="2">Uncharacterized protein</fullName>
    </submittedName>
</protein>
<dbReference type="RefSeq" id="WP_371387061.1">
    <property type="nucleotide sequence ID" value="NZ_JBGLYH010000035.1"/>
</dbReference>
<proteinExistence type="predicted"/>
<reference evidence="2 3" key="1">
    <citation type="submission" date="2024-08" db="EMBL/GenBank/DDBJ databases">
        <title>Sulfate-reducing bacteria isolated from formation water of the oil field in Kazakhstan and description of Pseudodesulfovibrio sp.</title>
        <authorList>
            <person name="Bidzhieva S.K."/>
            <person name="Tourova T.P."/>
            <person name="Grouzdev D.S."/>
            <person name="Beletsky A.V."/>
            <person name="Sokolova D.S."/>
            <person name="Samigullina S.R."/>
            <person name="Poltaraus A.B."/>
            <person name="Avtukh A.N."/>
            <person name="Tereshina V.M."/>
            <person name="Zhaparov N.S."/>
            <person name="Mardanov A.V."/>
            <person name="Nazina T.N."/>
        </authorList>
    </citation>
    <scope>NUCLEOTIDE SEQUENCE [LARGE SCALE GENOMIC DNA]</scope>
    <source>
        <strain evidence="2 3">9FUS</strain>
    </source>
</reference>
<accession>A0ABV4K5H0</accession>
<sequence length="62" mass="6957">MFGNNGHKPILSEMEIRFLLSDWPTHDNPSLHPQADEATATAEGTEKETIVNDLLATIREPR</sequence>
<name>A0ABV4K5H0_9BACT</name>
<evidence type="ECO:0000313" key="2">
    <source>
        <dbReference type="EMBL" id="MEZ7197546.1"/>
    </source>
</evidence>
<comment type="caution">
    <text evidence="2">The sequence shown here is derived from an EMBL/GenBank/DDBJ whole genome shotgun (WGS) entry which is preliminary data.</text>
</comment>
<feature type="region of interest" description="Disordered" evidence="1">
    <location>
        <begin position="25"/>
        <end position="51"/>
    </location>
</feature>
<dbReference type="Proteomes" id="UP001568698">
    <property type="component" value="Unassembled WGS sequence"/>
</dbReference>